<dbReference type="GO" id="GO:0005634">
    <property type="term" value="C:nucleus"/>
    <property type="evidence" value="ECO:0007669"/>
    <property type="project" value="UniProtKB-UniRule"/>
</dbReference>
<dbReference type="OrthoDB" id="1919336at2759"/>
<dbReference type="STRING" id="930990.A0A067MXJ5"/>
<feature type="domain" description="HMG box" evidence="4">
    <location>
        <begin position="192"/>
        <end position="266"/>
    </location>
</feature>
<feature type="DNA-binding region" description="HMG box" evidence="2">
    <location>
        <begin position="95"/>
        <end position="158"/>
    </location>
</feature>
<dbReference type="EMBL" id="KL198026">
    <property type="protein sequence ID" value="KDQ16622.1"/>
    <property type="molecule type" value="Genomic_DNA"/>
</dbReference>
<evidence type="ECO:0000313" key="5">
    <source>
        <dbReference type="EMBL" id="KDQ16622.1"/>
    </source>
</evidence>
<dbReference type="Pfam" id="PF00505">
    <property type="entry name" value="HMG_box"/>
    <property type="match status" value="1"/>
</dbReference>
<protein>
    <recommendedName>
        <fullName evidence="4">HMG box domain-containing protein</fullName>
    </recommendedName>
</protein>
<reference evidence="6" key="1">
    <citation type="journal article" date="2014" name="Proc. Natl. Acad. Sci. U.S.A.">
        <title>Extensive sampling of basidiomycete genomes demonstrates inadequacy of the white-rot/brown-rot paradigm for wood decay fungi.</title>
        <authorList>
            <person name="Riley R."/>
            <person name="Salamov A.A."/>
            <person name="Brown D.W."/>
            <person name="Nagy L.G."/>
            <person name="Floudas D."/>
            <person name="Held B.W."/>
            <person name="Levasseur A."/>
            <person name="Lombard V."/>
            <person name="Morin E."/>
            <person name="Otillar R."/>
            <person name="Lindquist E.A."/>
            <person name="Sun H."/>
            <person name="LaButti K.M."/>
            <person name="Schmutz J."/>
            <person name="Jabbour D."/>
            <person name="Luo H."/>
            <person name="Baker S.E."/>
            <person name="Pisabarro A.G."/>
            <person name="Walton J.D."/>
            <person name="Blanchette R.A."/>
            <person name="Henrissat B."/>
            <person name="Martin F."/>
            <person name="Cullen D."/>
            <person name="Hibbett D.S."/>
            <person name="Grigoriev I.V."/>
        </authorList>
    </citation>
    <scope>NUCLEOTIDE SEQUENCE [LARGE SCALE GENOMIC DNA]</scope>
    <source>
        <strain evidence="6">FD-172 SS1</strain>
    </source>
</reference>
<organism evidence="5 6">
    <name type="scientific">Botryobasidium botryosum (strain FD-172 SS1)</name>
    <dbReference type="NCBI Taxonomy" id="930990"/>
    <lineage>
        <taxon>Eukaryota</taxon>
        <taxon>Fungi</taxon>
        <taxon>Dikarya</taxon>
        <taxon>Basidiomycota</taxon>
        <taxon>Agaricomycotina</taxon>
        <taxon>Agaricomycetes</taxon>
        <taxon>Cantharellales</taxon>
        <taxon>Botryobasidiaceae</taxon>
        <taxon>Botryobasidium</taxon>
    </lineage>
</organism>
<dbReference type="InterPro" id="IPR009071">
    <property type="entry name" value="HMG_box_dom"/>
</dbReference>
<evidence type="ECO:0000256" key="3">
    <source>
        <dbReference type="SAM" id="MobiDB-lite"/>
    </source>
</evidence>
<accession>A0A067MXJ5</accession>
<dbReference type="AlphaFoldDB" id="A0A067MXJ5"/>
<gene>
    <name evidence="5" type="ORF">BOTBODRAFT_30545</name>
</gene>
<dbReference type="InParanoid" id="A0A067MXJ5"/>
<dbReference type="Gene3D" id="1.10.30.10">
    <property type="entry name" value="High mobility group box domain"/>
    <property type="match status" value="2"/>
</dbReference>
<keyword evidence="1 2" id="KW-0238">DNA-binding</keyword>
<evidence type="ECO:0000256" key="1">
    <source>
        <dbReference type="ARBA" id="ARBA00023125"/>
    </source>
</evidence>
<dbReference type="PANTHER" id="PTHR48112">
    <property type="entry name" value="HIGH MOBILITY GROUP PROTEIN DSP1"/>
    <property type="match status" value="1"/>
</dbReference>
<dbReference type="PROSITE" id="PS50118">
    <property type="entry name" value="HMG_BOX_2"/>
    <property type="match status" value="2"/>
</dbReference>
<dbReference type="PANTHER" id="PTHR48112:SF22">
    <property type="entry name" value="MITOCHONDRIAL TRANSCRIPTION FACTOR A, ISOFORM B"/>
    <property type="match status" value="1"/>
</dbReference>
<keyword evidence="6" id="KW-1185">Reference proteome</keyword>
<feature type="region of interest" description="Disordered" evidence="3">
    <location>
        <begin position="30"/>
        <end position="91"/>
    </location>
</feature>
<sequence>MLSLIASRRALAASRPSVILRRTIFANQPAQLPARAKVVDDAVPKPKAKPAKKAPSPTKSKTPAPKSSKGKKEGQVKVKKESKKKEPVLLFTPLPKRPAGAFVAWAAQREDTPGTSPTERGQIASLRWQDLPPFEKQALEEKFAREYAEYKERLAEWEAQQTPEGLKQFRSMKRKVYQKGKAKREAVAGQRPKQPQTPFFRFLSDYRKDPKNLEGAPDANGKEVSVWIAAKAGAEWKTMDESARAPWATPAKKEREAWREAIAQWRLSLKA</sequence>
<dbReference type="GO" id="GO:0003677">
    <property type="term" value="F:DNA binding"/>
    <property type="evidence" value="ECO:0007669"/>
    <property type="project" value="UniProtKB-UniRule"/>
</dbReference>
<feature type="domain" description="HMG box" evidence="4">
    <location>
        <begin position="95"/>
        <end position="158"/>
    </location>
</feature>
<feature type="compositionally biased region" description="Low complexity" evidence="3">
    <location>
        <begin position="53"/>
        <end position="67"/>
    </location>
</feature>
<keyword evidence="2" id="KW-0539">Nucleus</keyword>
<evidence type="ECO:0000259" key="4">
    <source>
        <dbReference type="PROSITE" id="PS50118"/>
    </source>
</evidence>
<dbReference type="FunCoup" id="A0A067MXJ5">
    <property type="interactions" value="16"/>
</dbReference>
<evidence type="ECO:0000256" key="2">
    <source>
        <dbReference type="PROSITE-ProRule" id="PRU00267"/>
    </source>
</evidence>
<dbReference type="InterPro" id="IPR050342">
    <property type="entry name" value="HMGB"/>
</dbReference>
<feature type="DNA-binding region" description="HMG box" evidence="2">
    <location>
        <begin position="192"/>
        <end position="266"/>
    </location>
</feature>
<dbReference type="InterPro" id="IPR036910">
    <property type="entry name" value="HMG_box_dom_sf"/>
</dbReference>
<proteinExistence type="predicted"/>
<dbReference type="Proteomes" id="UP000027195">
    <property type="component" value="Unassembled WGS sequence"/>
</dbReference>
<name>A0A067MXJ5_BOTB1</name>
<dbReference type="SUPFAM" id="SSF47095">
    <property type="entry name" value="HMG-box"/>
    <property type="match status" value="2"/>
</dbReference>
<dbReference type="GO" id="GO:0006357">
    <property type="term" value="P:regulation of transcription by RNA polymerase II"/>
    <property type="evidence" value="ECO:0007669"/>
    <property type="project" value="TreeGrafter"/>
</dbReference>
<feature type="compositionally biased region" description="Basic and acidic residues" evidence="3">
    <location>
        <begin position="70"/>
        <end position="87"/>
    </location>
</feature>
<dbReference type="HOGENOM" id="CLU_1026690_0_0_1"/>
<evidence type="ECO:0000313" key="6">
    <source>
        <dbReference type="Proteomes" id="UP000027195"/>
    </source>
</evidence>
<dbReference type="SMART" id="SM00398">
    <property type="entry name" value="HMG"/>
    <property type="match status" value="2"/>
</dbReference>